<name>A0A6I3XC54_9BURK</name>
<evidence type="ECO:0000313" key="7">
    <source>
        <dbReference type="Proteomes" id="UP000431684"/>
    </source>
</evidence>
<reference evidence="6 7" key="1">
    <citation type="submission" date="2019-11" db="EMBL/GenBank/DDBJ databases">
        <title>Draft Genome Sequences of Six Type Strains of the Genus Massilia.</title>
        <authorList>
            <person name="Miess H."/>
            <person name="Frediansyah A."/>
            <person name="Goeker M."/>
            <person name="Gross H."/>
        </authorList>
    </citation>
    <scope>NUCLEOTIDE SEQUENCE [LARGE SCALE GENOMIC DNA]</scope>
    <source>
        <strain evidence="6 7">DSM 17513</strain>
    </source>
</reference>
<dbReference type="PANTHER" id="PTHR42796">
    <property type="entry name" value="FUMARYLACETOACETATE HYDROLASE DOMAIN-CONTAINING PROTEIN 2A-RELATED"/>
    <property type="match status" value="1"/>
</dbReference>
<accession>A0A6I3XC54</accession>
<dbReference type="SUPFAM" id="SSF56529">
    <property type="entry name" value="FAH"/>
    <property type="match status" value="1"/>
</dbReference>
<dbReference type="GO" id="GO:0016853">
    <property type="term" value="F:isomerase activity"/>
    <property type="evidence" value="ECO:0007669"/>
    <property type="project" value="UniProtKB-ARBA"/>
</dbReference>
<gene>
    <name evidence="6" type="ORF">GJV26_04125</name>
</gene>
<proteinExistence type="inferred from homology"/>
<keyword evidence="3" id="KW-0479">Metal-binding</keyword>
<dbReference type="OrthoDB" id="8582489at2"/>
<dbReference type="InterPro" id="IPR036663">
    <property type="entry name" value="Fumarylacetoacetase_C_sf"/>
</dbReference>
<dbReference type="EMBL" id="WNWM01000002">
    <property type="protein sequence ID" value="MUI11673.1"/>
    <property type="molecule type" value="Genomic_DNA"/>
</dbReference>
<evidence type="ECO:0000259" key="5">
    <source>
        <dbReference type="Pfam" id="PF01557"/>
    </source>
</evidence>
<dbReference type="GO" id="GO:0019752">
    <property type="term" value="P:carboxylic acid metabolic process"/>
    <property type="evidence" value="ECO:0007669"/>
    <property type="project" value="UniProtKB-ARBA"/>
</dbReference>
<keyword evidence="7" id="KW-1185">Reference proteome</keyword>
<dbReference type="Proteomes" id="UP000431684">
    <property type="component" value="Unassembled WGS sequence"/>
</dbReference>
<organism evidence="6 7">
    <name type="scientific">Pseudoduganella dura</name>
    <dbReference type="NCBI Taxonomy" id="321982"/>
    <lineage>
        <taxon>Bacteria</taxon>
        <taxon>Pseudomonadati</taxon>
        <taxon>Pseudomonadota</taxon>
        <taxon>Betaproteobacteria</taxon>
        <taxon>Burkholderiales</taxon>
        <taxon>Oxalobacteraceae</taxon>
        <taxon>Telluria group</taxon>
        <taxon>Pseudoduganella</taxon>
    </lineage>
</organism>
<dbReference type="Pfam" id="PF01557">
    <property type="entry name" value="FAA_hydrolase"/>
    <property type="match status" value="1"/>
</dbReference>
<protein>
    <submittedName>
        <fullName evidence="6">5-oxopent-3-ene-1,2,5-tricarboxylate decarboxylase</fullName>
    </submittedName>
</protein>
<dbReference type="GO" id="GO:0016787">
    <property type="term" value="F:hydrolase activity"/>
    <property type="evidence" value="ECO:0007669"/>
    <property type="project" value="UniProtKB-KW"/>
</dbReference>
<dbReference type="GO" id="GO:0046872">
    <property type="term" value="F:metal ion binding"/>
    <property type="evidence" value="ECO:0007669"/>
    <property type="project" value="UniProtKB-KW"/>
</dbReference>
<evidence type="ECO:0000313" key="6">
    <source>
        <dbReference type="EMBL" id="MUI11673.1"/>
    </source>
</evidence>
<evidence type="ECO:0000256" key="3">
    <source>
        <dbReference type="ARBA" id="ARBA00022723"/>
    </source>
</evidence>
<dbReference type="AlphaFoldDB" id="A0A6I3XC54"/>
<keyword evidence="4" id="KW-0378">Hydrolase</keyword>
<comment type="caution">
    <text evidence="6">The sequence shown here is derived from an EMBL/GenBank/DDBJ whole genome shotgun (WGS) entry which is preliminary data.</text>
</comment>
<feature type="domain" description="Fumarylacetoacetase-like C-terminal" evidence="5">
    <location>
        <begin position="79"/>
        <end position="284"/>
    </location>
</feature>
<evidence type="ECO:0000256" key="2">
    <source>
        <dbReference type="ARBA" id="ARBA00010211"/>
    </source>
</evidence>
<evidence type="ECO:0000256" key="4">
    <source>
        <dbReference type="ARBA" id="ARBA00022801"/>
    </source>
</evidence>
<dbReference type="InterPro" id="IPR051121">
    <property type="entry name" value="FAH"/>
</dbReference>
<dbReference type="Gene3D" id="3.90.850.10">
    <property type="entry name" value="Fumarylacetoacetase-like, C-terminal domain"/>
    <property type="match status" value="1"/>
</dbReference>
<dbReference type="RefSeq" id="WP_155707714.1">
    <property type="nucleotide sequence ID" value="NZ_BMWU01000003.1"/>
</dbReference>
<dbReference type="PANTHER" id="PTHR42796:SF4">
    <property type="entry name" value="FUMARYLACETOACETATE HYDROLASE DOMAIN-CONTAINING PROTEIN 2A"/>
    <property type="match status" value="1"/>
</dbReference>
<comment type="similarity">
    <text evidence="2">Belongs to the FAH family.</text>
</comment>
<sequence>MKFVSYSNNHEARLAVVDGDSIIDLNRLVPDVPFDARKALQSGIDLLAAARRAIELAGPADRLALAGATLAPVVPEPGKTVCLGLNYYDHAAESGRDKPVYPWFFLRSTTSLLAHGEAAERPRVSEKLDYEAELAVVIGKRGRHVSKEDALDYVFGYAAFNDISVRDYQKRTPQWTIGKNFDRTGAFGPVLVSADELPPGGAGLRIQSRLNGQVMQDANTKDMIWDVAETIALLSECVTLEPGDVIAMGTPAGVGQSRVPPVWMKDGDTIEVEIEGVGLLVNTIRDEA</sequence>
<dbReference type="InterPro" id="IPR011234">
    <property type="entry name" value="Fumarylacetoacetase-like_C"/>
</dbReference>
<dbReference type="FunFam" id="3.90.850.10:FF:000002">
    <property type="entry name" value="2-hydroxyhepta-2,4-diene-1,7-dioate isomerase"/>
    <property type="match status" value="1"/>
</dbReference>
<evidence type="ECO:0000256" key="1">
    <source>
        <dbReference type="ARBA" id="ARBA00001946"/>
    </source>
</evidence>
<comment type="cofactor">
    <cofactor evidence="1">
        <name>Mg(2+)</name>
        <dbReference type="ChEBI" id="CHEBI:18420"/>
    </cofactor>
</comment>